<comment type="caution">
    <text evidence="1">The sequence shown here is derived from an EMBL/GenBank/DDBJ whole genome shotgun (WGS) entry which is preliminary data.</text>
</comment>
<name>A0A8S3JI47_9BILA</name>
<protein>
    <submittedName>
        <fullName evidence="1">Uncharacterized protein</fullName>
    </submittedName>
</protein>
<dbReference type="EMBL" id="CAJOBI010347992">
    <property type="protein sequence ID" value="CAF5219271.1"/>
    <property type="molecule type" value="Genomic_DNA"/>
</dbReference>
<gene>
    <name evidence="1" type="ORF">SMN809_LOCUS81348</name>
</gene>
<evidence type="ECO:0000313" key="2">
    <source>
        <dbReference type="Proteomes" id="UP000676336"/>
    </source>
</evidence>
<dbReference type="AlphaFoldDB" id="A0A8S3JI47"/>
<evidence type="ECO:0000313" key="1">
    <source>
        <dbReference type="EMBL" id="CAF5219271.1"/>
    </source>
</evidence>
<sequence length="101" mass="11612">MQIQSQRVYPNVRALQIYQNAIVPVNYSTLLLQLQSMLHLNRLVHLELFIPLPTSSFLVLLKSTPCLRNFKTDYDILTVNSTPCYVLEICNSGGRRIKIYG</sequence>
<dbReference type="Proteomes" id="UP000676336">
    <property type="component" value="Unassembled WGS sequence"/>
</dbReference>
<organism evidence="1 2">
    <name type="scientific">Rotaria magnacalcarata</name>
    <dbReference type="NCBI Taxonomy" id="392030"/>
    <lineage>
        <taxon>Eukaryota</taxon>
        <taxon>Metazoa</taxon>
        <taxon>Spiralia</taxon>
        <taxon>Gnathifera</taxon>
        <taxon>Rotifera</taxon>
        <taxon>Eurotatoria</taxon>
        <taxon>Bdelloidea</taxon>
        <taxon>Philodinida</taxon>
        <taxon>Philodinidae</taxon>
        <taxon>Rotaria</taxon>
    </lineage>
</organism>
<accession>A0A8S3JI47</accession>
<proteinExistence type="predicted"/>
<reference evidence="1" key="1">
    <citation type="submission" date="2021-02" db="EMBL/GenBank/DDBJ databases">
        <authorList>
            <person name="Nowell W R."/>
        </authorList>
    </citation>
    <scope>NUCLEOTIDE SEQUENCE</scope>
</reference>